<feature type="transmembrane region" description="Helical" evidence="1">
    <location>
        <begin position="466"/>
        <end position="485"/>
    </location>
</feature>
<evidence type="ECO:0000313" key="3">
    <source>
        <dbReference type="Proteomes" id="UP000253273"/>
    </source>
</evidence>
<name>A0A345E2Z9_9EURY</name>
<proteinExistence type="predicted"/>
<gene>
    <name evidence="2" type="ORF">DU500_09105</name>
</gene>
<keyword evidence="1" id="KW-0812">Transmembrane</keyword>
<dbReference type="Proteomes" id="UP000253273">
    <property type="component" value="Chromosome"/>
</dbReference>
<sequence length="497" mass="52363">MKRGIRFTTVVTIFLAVLVASAAPAAAATGQPNFDAEPTPNPEQSAAVTKAVHDMGWNSPLQYESNDGDLTVLNAHVNESVDNPYSFVVTDINASDFGAFPHGKADVSALGASEWSKDVSGSSGTGSIADVETANNVEAVALSTSSQTSGDTATFTFANFSLTSDEQKRVLQTALDVKTLDSGAVVEIAAVDEDGDRKVAVINGSRTAGEDLIANQTGDGYLYQRKLGDMSTEANGDGTFANIQKVTVTVSDGDADLEIAGLNLDKTGKWMLGTKQVDTDDDDELEDVDHMEVKTPGSIMVHELSTLGETFSSAHIRGLSMDVVQSASDLPTDRVRLTTEETGNEYPGYHGTATFEYRFGFASAYDLSYSNTDFEGTQSVTQDRIIAVKLSEGVSEDADWGDVESYADITSKYSSQGTNVTLDDTVQAGTFTDVKYQYKLTEDQFGAIQNAGGGGFFSGDGFFGGFINWAVAGIMGVVGSLAAVARIRGGSSKTGGV</sequence>
<dbReference type="EMBL" id="CP031150">
    <property type="protein sequence ID" value="AXG06571.1"/>
    <property type="molecule type" value="Genomic_DNA"/>
</dbReference>
<reference evidence="2 3" key="1">
    <citation type="submission" date="2018-07" db="EMBL/GenBank/DDBJ databases">
        <title>Genome sequences of Haloplanus sp. CBA1113.</title>
        <authorList>
            <person name="Kim Y.B."/>
            <person name="Roh S.W."/>
        </authorList>
    </citation>
    <scope>NUCLEOTIDE SEQUENCE [LARGE SCALE GENOMIC DNA]</scope>
    <source>
        <strain evidence="2 3">CBA1113</strain>
    </source>
</reference>
<protein>
    <submittedName>
        <fullName evidence="2">Uncharacterized protein</fullName>
    </submittedName>
</protein>
<keyword evidence="1" id="KW-0472">Membrane</keyword>
<evidence type="ECO:0000313" key="2">
    <source>
        <dbReference type="EMBL" id="AXG06571.1"/>
    </source>
</evidence>
<keyword evidence="3" id="KW-1185">Reference proteome</keyword>
<keyword evidence="1" id="KW-1133">Transmembrane helix</keyword>
<accession>A0A345E2Z9</accession>
<organism evidence="2 3">
    <name type="scientific">Haloplanus rubicundus</name>
    <dbReference type="NCBI Taxonomy" id="1547898"/>
    <lineage>
        <taxon>Archaea</taxon>
        <taxon>Methanobacteriati</taxon>
        <taxon>Methanobacteriota</taxon>
        <taxon>Stenosarchaea group</taxon>
        <taxon>Halobacteria</taxon>
        <taxon>Halobacteriales</taxon>
        <taxon>Haloferacaceae</taxon>
        <taxon>Haloplanus</taxon>
    </lineage>
</organism>
<evidence type="ECO:0000256" key="1">
    <source>
        <dbReference type="SAM" id="Phobius"/>
    </source>
</evidence>
<dbReference type="KEGG" id="haj:DU500_09105"/>
<dbReference type="RefSeq" id="WP_114585709.1">
    <property type="nucleotide sequence ID" value="NZ_CP031150.1"/>
</dbReference>
<dbReference type="GeneID" id="37283540"/>
<dbReference type="OrthoDB" id="326330at2157"/>
<dbReference type="AlphaFoldDB" id="A0A345E2Z9"/>